<dbReference type="PROSITE" id="PS50294">
    <property type="entry name" value="WD_REPEATS_REGION"/>
    <property type="match status" value="5"/>
</dbReference>
<evidence type="ECO:0000256" key="1">
    <source>
        <dbReference type="ARBA" id="ARBA00022574"/>
    </source>
</evidence>
<dbReference type="PANTHER" id="PTHR14604:SF4">
    <property type="entry name" value="F-BOX DOMAIN-CONTAINING PROTEIN"/>
    <property type="match status" value="1"/>
</dbReference>
<dbReference type="PROSITE" id="PS00678">
    <property type="entry name" value="WD_REPEATS_1"/>
    <property type="match status" value="3"/>
</dbReference>
<dbReference type="CDD" id="cd00200">
    <property type="entry name" value="WD40"/>
    <property type="match status" value="1"/>
</dbReference>
<dbReference type="PANTHER" id="PTHR14604">
    <property type="entry name" value="WD40 REPEAT PF20"/>
    <property type="match status" value="1"/>
</dbReference>
<evidence type="ECO:0000313" key="6">
    <source>
        <dbReference type="EMBL" id="GAA5810738.1"/>
    </source>
</evidence>
<dbReference type="InterPro" id="IPR036047">
    <property type="entry name" value="F-box-like_dom_sf"/>
</dbReference>
<name>A0ABP9YV51_9FUNG</name>
<feature type="repeat" description="WD" evidence="3">
    <location>
        <begin position="443"/>
        <end position="484"/>
    </location>
</feature>
<dbReference type="Pfam" id="PF00400">
    <property type="entry name" value="WD40"/>
    <property type="match status" value="6"/>
</dbReference>
<dbReference type="InterPro" id="IPR036322">
    <property type="entry name" value="WD40_repeat_dom_sf"/>
</dbReference>
<dbReference type="SUPFAM" id="SSF50978">
    <property type="entry name" value="WD40 repeat-like"/>
    <property type="match status" value="1"/>
</dbReference>
<feature type="compositionally biased region" description="Low complexity" evidence="4">
    <location>
        <begin position="125"/>
        <end position="142"/>
    </location>
</feature>
<evidence type="ECO:0000259" key="5">
    <source>
        <dbReference type="PROSITE" id="PS50181"/>
    </source>
</evidence>
<keyword evidence="2" id="KW-0677">Repeat</keyword>
<evidence type="ECO:0000256" key="2">
    <source>
        <dbReference type="ARBA" id="ARBA00022737"/>
    </source>
</evidence>
<keyword evidence="7" id="KW-1185">Reference proteome</keyword>
<protein>
    <recommendedName>
        <fullName evidence="5">F-box domain-containing protein</fullName>
    </recommendedName>
</protein>
<evidence type="ECO:0000313" key="7">
    <source>
        <dbReference type="Proteomes" id="UP001473302"/>
    </source>
</evidence>
<sequence>MKRAFFHLVSDNTFEIPDYMTEWTDKQKAGKYTTVRQIVNRIEPYLQRDIVSQLPTELAIYTLGFLDFASLLQASQVSKSWHNICDNPSLWRDLFESQGWAYDRAEMNTYLLNTPTDEDYHASCSSSNNNNENSNSGNSSGGDARNKRSNAAIEEGSQPAEKNSIPIKRSSSPLINRKKLSKLFSIRTIKKHNDESEYHYDPNSDTRFINWKRLYRNRHGIEQRWIEGDFKLRIFPPKNCPESDLHGEGIYCLQFDKEKYVTGSRDRTIKIWDMAGKCKQTLRGHSGSVLCLQYDATSIVSGSSDSNIMITRIDSGFVIRTLRGHQDSVLSLRLVNDDQIISCSKDRSLRLWDRETGECVRVFLGHRAAVNAVQWKDKRVVSASGDRTICIWDLDTGKCLKQLVSHTRGVACVEFDGTYIVSGSSDKTIKVWNAETGDCLYTLAGHVHLVRTVQIDSVANRIVSGCYNGNLKIWNLDDGTLIRDLGQATDGRVHNLKFDFTKIVCCSNLDKLVIFDFADNINTKFLI</sequence>
<dbReference type="Gene3D" id="2.130.10.10">
    <property type="entry name" value="YVTN repeat-like/Quinoprotein amine dehydrogenase"/>
    <property type="match status" value="2"/>
</dbReference>
<feature type="region of interest" description="Disordered" evidence="4">
    <location>
        <begin position="119"/>
        <end position="171"/>
    </location>
</feature>
<dbReference type="Pfam" id="PF12937">
    <property type="entry name" value="F-box-like"/>
    <property type="match status" value="1"/>
</dbReference>
<feature type="repeat" description="WD" evidence="3">
    <location>
        <begin position="403"/>
        <end position="442"/>
    </location>
</feature>
<accession>A0ABP9YV51</accession>
<dbReference type="InterPro" id="IPR001810">
    <property type="entry name" value="F-box_dom"/>
</dbReference>
<dbReference type="InterPro" id="IPR020472">
    <property type="entry name" value="WD40_PAC1"/>
</dbReference>
<dbReference type="InterPro" id="IPR050995">
    <property type="entry name" value="WD-F-box_domain-protein"/>
</dbReference>
<dbReference type="EMBL" id="BAABUK010000008">
    <property type="protein sequence ID" value="GAA5810738.1"/>
    <property type="molecule type" value="Genomic_DNA"/>
</dbReference>
<dbReference type="Proteomes" id="UP001473302">
    <property type="component" value="Unassembled WGS sequence"/>
</dbReference>
<feature type="repeat" description="WD" evidence="3">
    <location>
        <begin position="243"/>
        <end position="274"/>
    </location>
</feature>
<dbReference type="InterPro" id="IPR015943">
    <property type="entry name" value="WD40/YVTN_repeat-like_dom_sf"/>
</dbReference>
<dbReference type="InterPro" id="IPR001680">
    <property type="entry name" value="WD40_rpt"/>
</dbReference>
<evidence type="ECO:0000256" key="4">
    <source>
        <dbReference type="SAM" id="MobiDB-lite"/>
    </source>
</evidence>
<proteinExistence type="predicted"/>
<dbReference type="SMART" id="SM00320">
    <property type="entry name" value="WD40"/>
    <property type="match status" value="7"/>
</dbReference>
<dbReference type="SUPFAM" id="SSF81383">
    <property type="entry name" value="F-box domain"/>
    <property type="match status" value="1"/>
</dbReference>
<feature type="repeat" description="WD" evidence="3">
    <location>
        <begin position="322"/>
        <end position="362"/>
    </location>
</feature>
<dbReference type="PROSITE" id="PS50181">
    <property type="entry name" value="FBOX"/>
    <property type="match status" value="1"/>
</dbReference>
<feature type="repeat" description="WD" evidence="3">
    <location>
        <begin position="363"/>
        <end position="402"/>
    </location>
</feature>
<dbReference type="PRINTS" id="PR00320">
    <property type="entry name" value="GPROTEINBRPT"/>
</dbReference>
<dbReference type="SMART" id="SM00256">
    <property type="entry name" value="FBOX"/>
    <property type="match status" value="1"/>
</dbReference>
<organism evidence="6 7">
    <name type="scientific">Mucor flavus</name>
    <dbReference type="NCBI Taxonomy" id="439312"/>
    <lineage>
        <taxon>Eukaryota</taxon>
        <taxon>Fungi</taxon>
        <taxon>Fungi incertae sedis</taxon>
        <taxon>Mucoromycota</taxon>
        <taxon>Mucoromycotina</taxon>
        <taxon>Mucoromycetes</taxon>
        <taxon>Mucorales</taxon>
        <taxon>Mucorineae</taxon>
        <taxon>Mucoraceae</taxon>
        <taxon>Mucor</taxon>
    </lineage>
</organism>
<comment type="caution">
    <text evidence="6">The sequence shown here is derived from an EMBL/GenBank/DDBJ whole genome shotgun (WGS) entry which is preliminary data.</text>
</comment>
<gene>
    <name evidence="6" type="ORF">MFLAVUS_004164</name>
</gene>
<dbReference type="PROSITE" id="PS50082">
    <property type="entry name" value="WD_REPEATS_2"/>
    <property type="match status" value="5"/>
</dbReference>
<reference evidence="6 7" key="1">
    <citation type="submission" date="2024-04" db="EMBL/GenBank/DDBJ databases">
        <title>genome sequences of Mucor flavus KT1a and Helicostylum pulchrum KT1b strains isolated from the surface of a dry-aged beef.</title>
        <authorList>
            <person name="Toyotome T."/>
            <person name="Hosono M."/>
            <person name="Torimaru M."/>
            <person name="Fukuda K."/>
            <person name="Mikami N."/>
        </authorList>
    </citation>
    <scope>NUCLEOTIDE SEQUENCE [LARGE SCALE GENOMIC DNA]</scope>
    <source>
        <strain evidence="6 7">KT1a</strain>
    </source>
</reference>
<dbReference type="InterPro" id="IPR019775">
    <property type="entry name" value="WD40_repeat_CS"/>
</dbReference>
<dbReference type="Gene3D" id="1.20.1280.50">
    <property type="match status" value="1"/>
</dbReference>
<keyword evidence="1 3" id="KW-0853">WD repeat</keyword>
<feature type="domain" description="F-box" evidence="5">
    <location>
        <begin position="48"/>
        <end position="94"/>
    </location>
</feature>
<evidence type="ECO:0000256" key="3">
    <source>
        <dbReference type="PROSITE-ProRule" id="PRU00221"/>
    </source>
</evidence>